<reference evidence="2" key="1">
    <citation type="journal article" date="2021" name="Antonie Van Leeuwenhoek">
        <title>Draft genome and description of Waterburya agarophytonicola gen. nov. sp. nov. (Pleurocapsales, Cyanobacteria): a seaweed symbiont.</title>
        <authorList>
            <person name="Bonthond G."/>
            <person name="Shalygin S."/>
            <person name="Bayer T."/>
            <person name="Weinberger F."/>
        </authorList>
    </citation>
    <scope>NUCLEOTIDE SEQUENCE</scope>
    <source>
        <strain evidence="2">KI4</strain>
    </source>
</reference>
<dbReference type="InterPro" id="IPR002645">
    <property type="entry name" value="STAS_dom"/>
</dbReference>
<protein>
    <submittedName>
        <fullName evidence="2">STAS domain-containing protein</fullName>
    </submittedName>
</protein>
<organism evidence="2 3">
    <name type="scientific">Waterburya agarophytonicola KI4</name>
    <dbReference type="NCBI Taxonomy" id="2874699"/>
    <lineage>
        <taxon>Bacteria</taxon>
        <taxon>Bacillati</taxon>
        <taxon>Cyanobacteriota</taxon>
        <taxon>Cyanophyceae</taxon>
        <taxon>Pleurocapsales</taxon>
        <taxon>Hyellaceae</taxon>
        <taxon>Waterburya</taxon>
        <taxon>Waterburya agarophytonicola</taxon>
    </lineage>
</organism>
<dbReference type="PROSITE" id="PS50801">
    <property type="entry name" value="STAS"/>
    <property type="match status" value="1"/>
</dbReference>
<dbReference type="Proteomes" id="UP000729733">
    <property type="component" value="Unassembled WGS sequence"/>
</dbReference>
<name>A0A964BN94_9CYAN</name>
<dbReference type="PANTHER" id="PTHR33495:SF2">
    <property type="entry name" value="ANTI-SIGMA FACTOR ANTAGONIST TM_1081-RELATED"/>
    <property type="match status" value="1"/>
</dbReference>
<keyword evidence="3" id="KW-1185">Reference proteome</keyword>
<evidence type="ECO:0000313" key="3">
    <source>
        <dbReference type="Proteomes" id="UP000729733"/>
    </source>
</evidence>
<gene>
    <name evidence="2" type="ORF">I4641_01970</name>
</gene>
<dbReference type="AlphaFoldDB" id="A0A964BN94"/>
<sequence>MSSTKLCTQFTTFRPEGFLSAANASEFLERLTVEVRSSVDSALLVNMEAVEFMDSAGLMALIKAFRLAESLGRRFGICSLAPSVRIMFELTQLDKAFEIFEDRADFQAAIDN</sequence>
<dbReference type="SUPFAM" id="SSF52091">
    <property type="entry name" value="SpoIIaa-like"/>
    <property type="match status" value="1"/>
</dbReference>
<proteinExistence type="predicted"/>
<dbReference type="RefSeq" id="WP_229638746.1">
    <property type="nucleotide sequence ID" value="NZ_JADWDC010000003.1"/>
</dbReference>
<evidence type="ECO:0000259" key="1">
    <source>
        <dbReference type="PROSITE" id="PS50801"/>
    </source>
</evidence>
<accession>A0A964BN94</accession>
<feature type="domain" description="STAS" evidence="1">
    <location>
        <begin position="13"/>
        <end position="112"/>
    </location>
</feature>
<dbReference type="InterPro" id="IPR036513">
    <property type="entry name" value="STAS_dom_sf"/>
</dbReference>
<dbReference type="Gene3D" id="3.30.750.24">
    <property type="entry name" value="STAS domain"/>
    <property type="match status" value="1"/>
</dbReference>
<dbReference type="Pfam" id="PF01740">
    <property type="entry name" value="STAS"/>
    <property type="match status" value="1"/>
</dbReference>
<dbReference type="PANTHER" id="PTHR33495">
    <property type="entry name" value="ANTI-SIGMA FACTOR ANTAGONIST TM_1081-RELATED-RELATED"/>
    <property type="match status" value="1"/>
</dbReference>
<dbReference type="EMBL" id="JADWDC010000003">
    <property type="protein sequence ID" value="MCC0175746.1"/>
    <property type="molecule type" value="Genomic_DNA"/>
</dbReference>
<comment type="caution">
    <text evidence="2">The sequence shown here is derived from an EMBL/GenBank/DDBJ whole genome shotgun (WGS) entry which is preliminary data.</text>
</comment>
<dbReference type="GO" id="GO:0043856">
    <property type="term" value="F:anti-sigma factor antagonist activity"/>
    <property type="evidence" value="ECO:0007669"/>
    <property type="project" value="TreeGrafter"/>
</dbReference>
<dbReference type="CDD" id="cd07043">
    <property type="entry name" value="STAS_anti-anti-sigma_factors"/>
    <property type="match status" value="1"/>
</dbReference>
<evidence type="ECO:0000313" key="2">
    <source>
        <dbReference type="EMBL" id="MCC0175746.1"/>
    </source>
</evidence>